<feature type="non-terminal residue" evidence="9">
    <location>
        <position position="415"/>
    </location>
</feature>
<dbReference type="Gene3D" id="3.40.50.2300">
    <property type="match status" value="1"/>
</dbReference>
<evidence type="ECO:0000256" key="1">
    <source>
        <dbReference type="ARBA" id="ARBA00022741"/>
    </source>
</evidence>
<dbReference type="FunFam" id="3.40.50.300:FF:000006">
    <property type="entry name" value="DNA-binding transcriptional regulator NtrC"/>
    <property type="match status" value="1"/>
</dbReference>
<dbReference type="PROSITE" id="PS00688">
    <property type="entry name" value="SIGMA54_INTERACT_3"/>
    <property type="match status" value="1"/>
</dbReference>
<keyword evidence="3" id="KW-0805">Transcription regulation</keyword>
<dbReference type="CDD" id="cd00156">
    <property type="entry name" value="REC"/>
    <property type="match status" value="1"/>
</dbReference>
<dbReference type="InterPro" id="IPR025662">
    <property type="entry name" value="Sigma_54_int_dom_ATP-bd_1"/>
</dbReference>
<dbReference type="SUPFAM" id="SSF52172">
    <property type="entry name" value="CheY-like"/>
    <property type="match status" value="1"/>
</dbReference>
<dbReference type="InterPro" id="IPR058031">
    <property type="entry name" value="AAA_lid_NorR"/>
</dbReference>
<evidence type="ECO:0000256" key="3">
    <source>
        <dbReference type="ARBA" id="ARBA00023015"/>
    </source>
</evidence>
<keyword evidence="1" id="KW-0547">Nucleotide-binding</keyword>
<accession>A0A831NVW5</accession>
<dbReference type="Pfam" id="PF00158">
    <property type="entry name" value="Sigma54_activat"/>
    <property type="match status" value="1"/>
</dbReference>
<comment type="caution">
    <text evidence="9">The sequence shown here is derived from an EMBL/GenBank/DDBJ whole genome shotgun (WGS) entry which is preliminary data.</text>
</comment>
<evidence type="ECO:0000256" key="5">
    <source>
        <dbReference type="ARBA" id="ARBA00023163"/>
    </source>
</evidence>
<keyword evidence="5" id="KW-0804">Transcription</keyword>
<dbReference type="GO" id="GO:0006355">
    <property type="term" value="P:regulation of DNA-templated transcription"/>
    <property type="evidence" value="ECO:0007669"/>
    <property type="project" value="InterPro"/>
</dbReference>
<dbReference type="InterPro" id="IPR011006">
    <property type="entry name" value="CheY-like_superfamily"/>
</dbReference>
<feature type="modified residue" description="4-aspartylphosphate" evidence="6">
    <location>
        <position position="53"/>
    </location>
</feature>
<dbReference type="AlphaFoldDB" id="A0A831NVW5"/>
<dbReference type="GO" id="GO:0000160">
    <property type="term" value="P:phosphorelay signal transduction system"/>
    <property type="evidence" value="ECO:0007669"/>
    <property type="project" value="InterPro"/>
</dbReference>
<evidence type="ECO:0000256" key="2">
    <source>
        <dbReference type="ARBA" id="ARBA00022840"/>
    </source>
</evidence>
<dbReference type="GO" id="GO:0005524">
    <property type="term" value="F:ATP binding"/>
    <property type="evidence" value="ECO:0007669"/>
    <property type="project" value="UniProtKB-KW"/>
</dbReference>
<dbReference type="InterPro" id="IPR027417">
    <property type="entry name" value="P-loop_NTPase"/>
</dbReference>
<dbReference type="InterPro" id="IPR003593">
    <property type="entry name" value="AAA+_ATPase"/>
</dbReference>
<proteinExistence type="predicted"/>
<dbReference type="PROSITE" id="PS00675">
    <property type="entry name" value="SIGMA54_INTERACT_1"/>
    <property type="match status" value="1"/>
</dbReference>
<gene>
    <name evidence="9" type="ORF">ENG92_03435</name>
</gene>
<dbReference type="Pfam" id="PF25601">
    <property type="entry name" value="AAA_lid_14"/>
    <property type="match status" value="1"/>
</dbReference>
<dbReference type="Pfam" id="PF00072">
    <property type="entry name" value="Response_reg"/>
    <property type="match status" value="1"/>
</dbReference>
<feature type="domain" description="Response regulatory" evidence="8">
    <location>
        <begin position="4"/>
        <end position="118"/>
    </location>
</feature>
<evidence type="ECO:0000256" key="4">
    <source>
        <dbReference type="ARBA" id="ARBA00023125"/>
    </source>
</evidence>
<evidence type="ECO:0000259" key="7">
    <source>
        <dbReference type="PROSITE" id="PS50045"/>
    </source>
</evidence>
<dbReference type="InterPro" id="IPR025944">
    <property type="entry name" value="Sigma_54_int_dom_CS"/>
</dbReference>
<keyword evidence="2" id="KW-0067">ATP-binding</keyword>
<dbReference type="EMBL" id="DRCV01000151">
    <property type="protein sequence ID" value="HDK38050.1"/>
    <property type="molecule type" value="Genomic_DNA"/>
</dbReference>
<dbReference type="SUPFAM" id="SSF52540">
    <property type="entry name" value="P-loop containing nucleoside triphosphate hydrolases"/>
    <property type="match status" value="1"/>
</dbReference>
<dbReference type="PROSITE" id="PS50045">
    <property type="entry name" value="SIGMA54_INTERACT_4"/>
    <property type="match status" value="1"/>
</dbReference>
<dbReference type="PANTHER" id="PTHR32071:SF117">
    <property type="entry name" value="PTS-DEPENDENT DIHYDROXYACETONE KINASE OPERON REGULATORY PROTEIN-RELATED"/>
    <property type="match status" value="1"/>
</dbReference>
<evidence type="ECO:0000256" key="6">
    <source>
        <dbReference type="PROSITE-ProRule" id="PRU00169"/>
    </source>
</evidence>
<dbReference type="InterPro" id="IPR001789">
    <property type="entry name" value="Sig_transdc_resp-reg_receiver"/>
</dbReference>
<dbReference type="Proteomes" id="UP000885822">
    <property type="component" value="Unassembled WGS sequence"/>
</dbReference>
<keyword evidence="4" id="KW-0238">DNA-binding</keyword>
<protein>
    <submittedName>
        <fullName evidence="9">Sigma-54-dependent Fis family transcriptional regulator</fullName>
    </submittedName>
</protein>
<dbReference type="InterPro" id="IPR002078">
    <property type="entry name" value="Sigma_54_int"/>
</dbReference>
<dbReference type="GO" id="GO:0003677">
    <property type="term" value="F:DNA binding"/>
    <property type="evidence" value="ECO:0007669"/>
    <property type="project" value="UniProtKB-KW"/>
</dbReference>
<organism evidence="9">
    <name type="scientific">Thiolapillus brandeum</name>
    <dbReference type="NCBI Taxonomy" id="1076588"/>
    <lineage>
        <taxon>Bacteria</taxon>
        <taxon>Pseudomonadati</taxon>
        <taxon>Pseudomonadota</taxon>
        <taxon>Gammaproteobacteria</taxon>
        <taxon>Chromatiales</taxon>
        <taxon>Sedimenticolaceae</taxon>
        <taxon>Thiolapillus</taxon>
    </lineage>
</organism>
<keyword evidence="6" id="KW-0597">Phosphoprotein</keyword>
<reference evidence="9" key="1">
    <citation type="journal article" date="2020" name="mSystems">
        <title>Genome- and Community-Level Interaction Insights into Carbon Utilization and Element Cycling Functions of Hydrothermarchaeota in Hydrothermal Sediment.</title>
        <authorList>
            <person name="Zhou Z."/>
            <person name="Liu Y."/>
            <person name="Xu W."/>
            <person name="Pan J."/>
            <person name="Luo Z.H."/>
            <person name="Li M."/>
        </authorList>
    </citation>
    <scope>NUCLEOTIDE SEQUENCE [LARGE SCALE GENOMIC DNA]</scope>
    <source>
        <strain evidence="9">HyVt-26</strain>
    </source>
</reference>
<dbReference type="Gene3D" id="1.10.8.60">
    <property type="match status" value="1"/>
</dbReference>
<evidence type="ECO:0000313" key="9">
    <source>
        <dbReference type="EMBL" id="HDK38050.1"/>
    </source>
</evidence>
<dbReference type="PROSITE" id="PS50110">
    <property type="entry name" value="RESPONSE_REGULATORY"/>
    <property type="match status" value="1"/>
</dbReference>
<evidence type="ECO:0000259" key="8">
    <source>
        <dbReference type="PROSITE" id="PS50110"/>
    </source>
</evidence>
<feature type="domain" description="Sigma-54 factor interaction" evidence="7">
    <location>
        <begin position="138"/>
        <end position="366"/>
    </location>
</feature>
<sequence length="415" mass="45378">MAHKLLIVEDDSSLSQMLTLHFEDQDMEVQVAHSCTSALELVTGLQPDLILLDQQLPDGLGNALSPKLLELSPASRIIMMTGVHDLELAIQAIQDGASDFIHKPVKTSVLQAAVDKALAYTPTITNSPNQSTPQIRELIGRSDSMLEVSKQIALSAQSNATVLITGESGTGKEIVARLIHQYSKRPGEFVAINCAAIVETLLESELFGHERGAFTGATSSKPGRFQQAQDGTLLLDEIGELAPQLQAKLLRVLQEKVVEPVGSNTAVPVNARIIAATHRDLFQAAAERLFREDLAYRLDVVHIHLPPLRERTEDIPLLAEALLARTAQKMERAPPPIDPEAMDLLLHHGWPGNVRELENILTQALVQAREGAISANLIRFHNPQAAPQEELAAADNRTLQTLEEMAAQHIQKVLW</sequence>
<dbReference type="CDD" id="cd00009">
    <property type="entry name" value="AAA"/>
    <property type="match status" value="1"/>
</dbReference>
<dbReference type="PANTHER" id="PTHR32071">
    <property type="entry name" value="TRANSCRIPTIONAL REGULATORY PROTEIN"/>
    <property type="match status" value="1"/>
</dbReference>
<name>A0A831NVW5_9GAMM</name>
<dbReference type="Gene3D" id="3.40.50.300">
    <property type="entry name" value="P-loop containing nucleotide triphosphate hydrolases"/>
    <property type="match status" value="1"/>
</dbReference>
<dbReference type="SMART" id="SM00448">
    <property type="entry name" value="REC"/>
    <property type="match status" value="1"/>
</dbReference>
<dbReference type="SMART" id="SM00382">
    <property type="entry name" value="AAA"/>
    <property type="match status" value="1"/>
</dbReference>